<protein>
    <submittedName>
        <fullName evidence="8">Uncharacterized protein</fullName>
    </submittedName>
</protein>
<dbReference type="GO" id="GO:0016020">
    <property type="term" value="C:membrane"/>
    <property type="evidence" value="ECO:0007669"/>
    <property type="project" value="UniProtKB-SubCell"/>
</dbReference>
<evidence type="ECO:0000256" key="7">
    <source>
        <dbReference type="SAM" id="Phobius"/>
    </source>
</evidence>
<reference evidence="8" key="1">
    <citation type="submission" date="2020-11" db="EMBL/GenBank/DDBJ databases">
        <authorList>
            <person name="Tran Van P."/>
        </authorList>
    </citation>
    <scope>NUCLEOTIDE SEQUENCE</scope>
</reference>
<evidence type="ECO:0000256" key="4">
    <source>
        <dbReference type="ARBA" id="ARBA00022989"/>
    </source>
</evidence>
<keyword evidence="4 7" id="KW-1133">Transmembrane helix</keyword>
<dbReference type="Pfam" id="PF04819">
    <property type="entry name" value="DUF716"/>
    <property type="match status" value="1"/>
</dbReference>
<dbReference type="EMBL" id="CAJPEV010001577">
    <property type="protein sequence ID" value="CAG0893360.1"/>
    <property type="molecule type" value="Genomic_DNA"/>
</dbReference>
<evidence type="ECO:0000256" key="2">
    <source>
        <dbReference type="ARBA" id="ARBA00006948"/>
    </source>
</evidence>
<sequence length="378" mass="41463">MPHFVPVDALREEYEEAEFLLREEVEESLGHQLVKKTSGICKPHVEATGLPPRDQPPARILSLGGAPTRDHSDLGASLSPPPPGWHSPSETGRVCVARRALPCLFRPFPVVSIIGGGEMRRQPPGKAVPAFGLLVVGLLMTWNTLTRWHRSRLDHAGPRFRNSLRFSPGKFPWDYVFIAVISLIGLISEAAYHRGMGMMWIEHAGSYLGPLLLAFVMIVKECRLASVPPNSDYAAAILGGSLQYILAAFTGSASPLEERSFAALKYVILANIAAVSTELLKSSHVTAGLFRCYSVILQGTWYLQLAVMYPPGKTDWDFHSMENVMFVTVSFALQVVFDAVLVLVLNVLVGKYVACRKRGCRNGVSQEEAKNLIDGGEP</sequence>
<organism evidence="8">
    <name type="scientific">Darwinula stevensoni</name>
    <dbReference type="NCBI Taxonomy" id="69355"/>
    <lineage>
        <taxon>Eukaryota</taxon>
        <taxon>Metazoa</taxon>
        <taxon>Ecdysozoa</taxon>
        <taxon>Arthropoda</taxon>
        <taxon>Crustacea</taxon>
        <taxon>Oligostraca</taxon>
        <taxon>Ostracoda</taxon>
        <taxon>Podocopa</taxon>
        <taxon>Podocopida</taxon>
        <taxon>Darwinulocopina</taxon>
        <taxon>Darwinuloidea</taxon>
        <taxon>Darwinulidae</taxon>
        <taxon>Darwinula</taxon>
    </lineage>
</organism>
<dbReference type="InterPro" id="IPR042127">
    <property type="entry name" value="TMEM45"/>
</dbReference>
<feature type="transmembrane region" description="Helical" evidence="7">
    <location>
        <begin position="324"/>
        <end position="349"/>
    </location>
</feature>
<keyword evidence="5 7" id="KW-0472">Membrane</keyword>
<evidence type="ECO:0000256" key="1">
    <source>
        <dbReference type="ARBA" id="ARBA00004141"/>
    </source>
</evidence>
<gene>
    <name evidence="8" type="ORF">DSTB1V02_LOCUS7603</name>
</gene>
<comment type="subcellular location">
    <subcellularLocation>
        <location evidence="1">Membrane</location>
        <topology evidence="1">Multi-pass membrane protein</topology>
    </subcellularLocation>
</comment>
<keyword evidence="9" id="KW-1185">Reference proteome</keyword>
<proteinExistence type="inferred from homology"/>
<dbReference type="InterPro" id="IPR006904">
    <property type="entry name" value="DUF716"/>
</dbReference>
<dbReference type="EMBL" id="LR901094">
    <property type="protein sequence ID" value="CAD7247778.1"/>
    <property type="molecule type" value="Genomic_DNA"/>
</dbReference>
<feature type="transmembrane region" description="Helical" evidence="7">
    <location>
        <begin position="292"/>
        <end position="312"/>
    </location>
</feature>
<dbReference type="PANTHER" id="PTHR16007:SF15">
    <property type="entry name" value="TRANSMEMBRANE PROTEIN 45B"/>
    <property type="match status" value="1"/>
</dbReference>
<feature type="transmembrane region" description="Helical" evidence="7">
    <location>
        <begin position="231"/>
        <end position="249"/>
    </location>
</feature>
<dbReference type="PANTHER" id="PTHR16007">
    <property type="entry name" value="EPIDIDYMAL MEMBRANE PROTEIN E9-RELATED"/>
    <property type="match status" value="1"/>
</dbReference>
<name>A0A7R8XKP4_9CRUS</name>
<comment type="similarity">
    <text evidence="2">Belongs to the TMEM45 family.</text>
</comment>
<accession>A0A7R8XKP4</accession>
<keyword evidence="3 7" id="KW-0812">Transmembrane</keyword>
<feature type="transmembrane region" description="Helical" evidence="7">
    <location>
        <begin position="171"/>
        <end position="192"/>
    </location>
</feature>
<evidence type="ECO:0000313" key="9">
    <source>
        <dbReference type="Proteomes" id="UP000677054"/>
    </source>
</evidence>
<feature type="transmembrane region" description="Helical" evidence="7">
    <location>
        <begin position="198"/>
        <end position="219"/>
    </location>
</feature>
<dbReference type="Proteomes" id="UP000677054">
    <property type="component" value="Unassembled WGS sequence"/>
</dbReference>
<evidence type="ECO:0000313" key="8">
    <source>
        <dbReference type="EMBL" id="CAD7247778.1"/>
    </source>
</evidence>
<evidence type="ECO:0000256" key="6">
    <source>
        <dbReference type="SAM" id="MobiDB-lite"/>
    </source>
</evidence>
<dbReference type="AlphaFoldDB" id="A0A7R8XKP4"/>
<feature type="region of interest" description="Disordered" evidence="6">
    <location>
        <begin position="44"/>
        <end position="89"/>
    </location>
</feature>
<evidence type="ECO:0000256" key="3">
    <source>
        <dbReference type="ARBA" id="ARBA00022692"/>
    </source>
</evidence>
<evidence type="ECO:0000256" key="5">
    <source>
        <dbReference type="ARBA" id="ARBA00023136"/>
    </source>
</evidence>